<accession>A0A6J6X554</accession>
<name>A0A6J6X554_9ZZZZ</name>
<dbReference type="EMBL" id="CAFAAE010000070">
    <property type="protein sequence ID" value="CAB4791155.1"/>
    <property type="molecule type" value="Genomic_DNA"/>
</dbReference>
<evidence type="ECO:0000313" key="4">
    <source>
        <dbReference type="EMBL" id="CAB4806946.1"/>
    </source>
</evidence>
<reference evidence="3" key="1">
    <citation type="submission" date="2020-05" db="EMBL/GenBank/DDBJ databases">
        <authorList>
            <person name="Chiriac C."/>
            <person name="Salcher M."/>
            <person name="Ghai R."/>
            <person name="Kavagutti S V."/>
        </authorList>
    </citation>
    <scope>NUCLEOTIDE SEQUENCE</scope>
</reference>
<evidence type="ECO:0000313" key="2">
    <source>
        <dbReference type="EMBL" id="CAB4670001.1"/>
    </source>
</evidence>
<proteinExistence type="predicted"/>
<dbReference type="AlphaFoldDB" id="A0A6J6X554"/>
<organism evidence="3">
    <name type="scientific">freshwater metagenome</name>
    <dbReference type="NCBI Taxonomy" id="449393"/>
    <lineage>
        <taxon>unclassified sequences</taxon>
        <taxon>metagenomes</taxon>
        <taxon>ecological metagenomes</taxon>
    </lineage>
</organism>
<dbReference type="EMBL" id="CAEZWY010000040">
    <property type="protein sequence ID" value="CAB4670001.1"/>
    <property type="molecule type" value="Genomic_DNA"/>
</dbReference>
<gene>
    <name evidence="1" type="ORF">UFOPK1791_00300</name>
    <name evidence="2" type="ORF">UFOPK2312_00515</name>
    <name evidence="3" type="ORF">UFOPK2982_00585</name>
    <name evidence="4" type="ORF">UFOPK3083_00675</name>
</gene>
<dbReference type="EMBL" id="CAFAAT010000067">
    <property type="protein sequence ID" value="CAB4806946.1"/>
    <property type="molecule type" value="Genomic_DNA"/>
</dbReference>
<dbReference type="EMBL" id="CAEZUF010000016">
    <property type="protein sequence ID" value="CAB4586891.1"/>
    <property type="molecule type" value="Genomic_DNA"/>
</dbReference>
<evidence type="ECO:0000313" key="3">
    <source>
        <dbReference type="EMBL" id="CAB4791155.1"/>
    </source>
</evidence>
<evidence type="ECO:0000313" key="1">
    <source>
        <dbReference type="EMBL" id="CAB4586891.1"/>
    </source>
</evidence>
<sequence length="211" mass="24224">MPLKSKNNKQRANRKVCNHERNSAGVANYLALDPRRVSALIESFQSNPRELNRYARISTRGFAGTDISNAIKFEAAQFARMDRSSVVSARSLRRPSINTLGANFYIHRIHGMNFINEMPTNCDFLMGISDFYTFIKKSNFRDQKNQARKLSDQDRPSYRSDFVMYRGARTEKTRSGHAEAERINADRHENVTSRSIDLRVAHLAMFSRKAA</sequence>
<protein>
    <submittedName>
        <fullName evidence="3">Unannotated protein</fullName>
    </submittedName>
</protein>